<feature type="repeat" description="ANK" evidence="1">
    <location>
        <begin position="211"/>
        <end position="243"/>
    </location>
</feature>
<evidence type="ECO:0000313" key="2">
    <source>
        <dbReference type="Proteomes" id="UP000694915"/>
    </source>
</evidence>
<keyword evidence="2" id="KW-1185">Reference proteome</keyword>
<dbReference type="SMART" id="SM00248">
    <property type="entry name" value="ANK"/>
    <property type="match status" value="8"/>
</dbReference>
<reference evidence="3" key="1">
    <citation type="submission" date="2025-08" db="UniProtKB">
        <authorList>
            <consortium name="RefSeq"/>
        </authorList>
    </citation>
    <scope>IDENTIFICATION</scope>
</reference>
<feature type="repeat" description="ANK" evidence="1">
    <location>
        <begin position="178"/>
        <end position="210"/>
    </location>
</feature>
<dbReference type="Gene3D" id="1.25.40.20">
    <property type="entry name" value="Ankyrin repeat-containing domain"/>
    <property type="match status" value="2"/>
</dbReference>
<feature type="repeat" description="ANK" evidence="1">
    <location>
        <begin position="9"/>
        <end position="41"/>
    </location>
</feature>
<protein>
    <submittedName>
        <fullName evidence="3">Ankyrin repeat and SOCS box protein 3</fullName>
    </submittedName>
</protein>
<dbReference type="InterPro" id="IPR036770">
    <property type="entry name" value="Ankyrin_rpt-contain_sf"/>
</dbReference>
<feature type="repeat" description="ANK" evidence="1">
    <location>
        <begin position="78"/>
        <end position="110"/>
    </location>
</feature>
<dbReference type="InterPro" id="IPR051616">
    <property type="entry name" value="Cul2-RING_E3_ligase_SR"/>
</dbReference>
<evidence type="ECO:0000256" key="1">
    <source>
        <dbReference type="PROSITE-ProRule" id="PRU00023"/>
    </source>
</evidence>
<evidence type="ECO:0000313" key="3">
    <source>
        <dbReference type="RefSeq" id="XP_013206195.1"/>
    </source>
</evidence>
<dbReference type="SUPFAM" id="SSF48403">
    <property type="entry name" value="Ankyrin repeat"/>
    <property type="match status" value="1"/>
</dbReference>
<dbReference type="GeneID" id="101987706"/>
<dbReference type="RefSeq" id="XP_013206195.1">
    <property type="nucleotide sequence ID" value="XM_013350741.1"/>
</dbReference>
<accession>A0ABM1AQ54</accession>
<dbReference type="PROSITE" id="PS50297">
    <property type="entry name" value="ANK_REP_REGION"/>
    <property type="match status" value="5"/>
</dbReference>
<name>A0ABM1AQ54_MICOH</name>
<keyword evidence="1" id="KW-0040">ANK repeat</keyword>
<proteinExistence type="predicted"/>
<dbReference type="PRINTS" id="PR01415">
    <property type="entry name" value="ANKYRIN"/>
</dbReference>
<feature type="repeat" description="ANK" evidence="1">
    <location>
        <begin position="111"/>
        <end position="143"/>
    </location>
</feature>
<dbReference type="PANTHER" id="PTHR46224:SF6">
    <property type="entry name" value="ANKYRIN REPEAT FAMILY PROTEIN"/>
    <property type="match status" value="1"/>
</dbReference>
<dbReference type="Pfam" id="PF12796">
    <property type="entry name" value="Ank_2"/>
    <property type="match status" value="2"/>
</dbReference>
<dbReference type="InterPro" id="IPR002110">
    <property type="entry name" value="Ankyrin_rpt"/>
</dbReference>
<organism evidence="2 3">
    <name type="scientific">Microtus ochrogaster</name>
    <name type="common">Prairie vole</name>
    <dbReference type="NCBI Taxonomy" id="79684"/>
    <lineage>
        <taxon>Eukaryota</taxon>
        <taxon>Metazoa</taxon>
        <taxon>Chordata</taxon>
        <taxon>Craniata</taxon>
        <taxon>Vertebrata</taxon>
        <taxon>Euteleostomi</taxon>
        <taxon>Mammalia</taxon>
        <taxon>Eutheria</taxon>
        <taxon>Euarchontoglires</taxon>
        <taxon>Glires</taxon>
        <taxon>Rodentia</taxon>
        <taxon>Myomorpha</taxon>
        <taxon>Muroidea</taxon>
        <taxon>Cricetidae</taxon>
        <taxon>Arvicolinae</taxon>
        <taxon>Microtus</taxon>
    </lineage>
</organism>
<feature type="repeat" description="ANK" evidence="1">
    <location>
        <begin position="145"/>
        <end position="177"/>
    </location>
</feature>
<dbReference type="Pfam" id="PF00023">
    <property type="entry name" value="Ank"/>
    <property type="match status" value="1"/>
</dbReference>
<gene>
    <name evidence="3" type="primary">Asb3</name>
</gene>
<sequence>MDFTEAYSSTCSTVGLAAREGNVKILRKLLKKGRSVDVADNRGWMPIHEAAYHNSVECLQMLLHTDSSENYIKTKTFEGFCALHLAVSQGHWKIVQILLEAGADPNATTLEETTPLFLAVESGQIDVLKLLLQHGANVNGFHSMCGWNSLHQASFQGNAEIIKLLLKNGADRECQDDFGITPLFVAAQYGKLESLNILMSSGANINCQALDKATPLFIAAQEGHIKCVELLLSGGADPDLYCNEDNWQLPIHAAAQMGHTKLQNGYSPDAQMCLVFGFSSPLCMAFQKDCDFSGIVNILLQYGAQLNELHLAYCLKYEMFSMFCCFLKKVCLLAPWNHTSEFISYAVKAQTKYKEWLPHLLLAGFNPLTLLCSSSW</sequence>
<dbReference type="PANTHER" id="PTHR46224">
    <property type="entry name" value="ANKYRIN REPEAT FAMILY PROTEIN"/>
    <property type="match status" value="1"/>
</dbReference>
<dbReference type="Proteomes" id="UP000694915">
    <property type="component" value="Linkage group LG1"/>
</dbReference>
<dbReference type="PROSITE" id="PS50088">
    <property type="entry name" value="ANK_REPEAT"/>
    <property type="match status" value="6"/>
</dbReference>